<comment type="caution">
    <text evidence="1">The sequence shown here is derived from an EMBL/GenBank/DDBJ whole genome shotgun (WGS) entry which is preliminary data.</text>
</comment>
<dbReference type="EMBL" id="JACXST010000001">
    <property type="protein sequence ID" value="MBD9359652.1"/>
    <property type="molecule type" value="Genomic_DNA"/>
</dbReference>
<name>A0ABR9D961_9GAMM</name>
<keyword evidence="2" id="KW-1185">Reference proteome</keyword>
<protein>
    <submittedName>
        <fullName evidence="1">Uncharacterized protein</fullName>
    </submittedName>
</protein>
<organism evidence="1 2">
    <name type="scientific">Methylomonas fluvii</name>
    <dbReference type="NCBI Taxonomy" id="1854564"/>
    <lineage>
        <taxon>Bacteria</taxon>
        <taxon>Pseudomonadati</taxon>
        <taxon>Pseudomonadota</taxon>
        <taxon>Gammaproteobacteria</taxon>
        <taxon>Methylococcales</taxon>
        <taxon>Methylococcaceae</taxon>
        <taxon>Methylomonas</taxon>
    </lineage>
</organism>
<evidence type="ECO:0000313" key="2">
    <source>
        <dbReference type="Proteomes" id="UP000641152"/>
    </source>
</evidence>
<proteinExistence type="predicted"/>
<sequence>MNTISAQTLLNGSGFNDEYMLEKARRELDRIKDCRHPYFIYDHFINFAIAVSSVADWTFHLHLARDPKWNNKTEIHFCNWIRSQSSEVATFIDISNECNHANRKHPNFIAEKVLISPIWDTSAFPQEQINEYTQKGFSVMLEKGTTLLLVPIIKYGSKQDYFYDVAEKALAWWKALDLTQTIPMDKNLNPLS</sequence>
<reference evidence="1 2" key="1">
    <citation type="submission" date="2020-09" db="EMBL/GenBank/DDBJ databases">
        <title>Methylomonas albis sp. nov. and Methylomonas fluvii sp. nov.: Two cold-adapted methanotrophs from the River Elbe and an amended description of Methylovulum psychrotolerans strain Eb1.</title>
        <authorList>
            <person name="Bussmann I.K."/>
            <person name="Klings K.-W."/>
            <person name="Warnstedt J."/>
            <person name="Hoppert M."/>
            <person name="Saborowski A."/>
            <person name="Horn F."/>
            <person name="Liebner S."/>
        </authorList>
    </citation>
    <scope>NUCLEOTIDE SEQUENCE [LARGE SCALE GENOMIC DNA]</scope>
    <source>
        <strain evidence="1 2">EbB</strain>
    </source>
</reference>
<gene>
    <name evidence="1" type="ORF">EBB_03630</name>
</gene>
<dbReference type="RefSeq" id="WP_192392512.1">
    <property type="nucleotide sequence ID" value="NZ_CAJHIU010000001.1"/>
</dbReference>
<accession>A0ABR9D961</accession>
<evidence type="ECO:0000313" key="1">
    <source>
        <dbReference type="EMBL" id="MBD9359652.1"/>
    </source>
</evidence>
<dbReference type="Proteomes" id="UP000641152">
    <property type="component" value="Unassembled WGS sequence"/>
</dbReference>